<dbReference type="SUPFAM" id="SSF46689">
    <property type="entry name" value="Homeodomain-like"/>
    <property type="match status" value="2"/>
</dbReference>
<dbReference type="PANTHER" id="PTHR46796">
    <property type="entry name" value="HTH-TYPE TRANSCRIPTIONAL ACTIVATOR RHAS-RELATED"/>
    <property type="match status" value="1"/>
</dbReference>
<comment type="caution">
    <text evidence="5">The sequence shown here is derived from an EMBL/GenBank/DDBJ whole genome shotgun (WGS) entry which is preliminary data.</text>
</comment>
<evidence type="ECO:0000256" key="2">
    <source>
        <dbReference type="ARBA" id="ARBA00023125"/>
    </source>
</evidence>
<evidence type="ECO:0000259" key="4">
    <source>
        <dbReference type="PROSITE" id="PS01124"/>
    </source>
</evidence>
<name>A0AA42BKY8_9RALS</name>
<keyword evidence="3" id="KW-0804">Transcription</keyword>
<evidence type="ECO:0000313" key="6">
    <source>
        <dbReference type="Proteomes" id="UP001162793"/>
    </source>
</evidence>
<protein>
    <submittedName>
        <fullName evidence="5">AraC family transcriptional regulator</fullName>
    </submittedName>
</protein>
<dbReference type="GO" id="GO:0043565">
    <property type="term" value="F:sequence-specific DNA binding"/>
    <property type="evidence" value="ECO:0007669"/>
    <property type="project" value="InterPro"/>
</dbReference>
<proteinExistence type="predicted"/>
<evidence type="ECO:0000256" key="1">
    <source>
        <dbReference type="ARBA" id="ARBA00023015"/>
    </source>
</evidence>
<dbReference type="RefSeq" id="WP_253542622.1">
    <property type="nucleotide sequence ID" value="NZ_JAMYWC010000010.1"/>
</dbReference>
<dbReference type="InterPro" id="IPR018060">
    <property type="entry name" value="HTH_AraC"/>
</dbReference>
<dbReference type="InterPro" id="IPR020449">
    <property type="entry name" value="Tscrpt_reg_AraC-type_HTH"/>
</dbReference>
<dbReference type="GO" id="GO:0003700">
    <property type="term" value="F:DNA-binding transcription factor activity"/>
    <property type="evidence" value="ECO:0007669"/>
    <property type="project" value="InterPro"/>
</dbReference>
<dbReference type="Proteomes" id="UP001162793">
    <property type="component" value="Unassembled WGS sequence"/>
</dbReference>
<dbReference type="PRINTS" id="PR00032">
    <property type="entry name" value="HTHARAC"/>
</dbReference>
<accession>A0AA42BKY8</accession>
<dbReference type="EMBL" id="JAMYWC010000010">
    <property type="protein sequence ID" value="MCP1175603.1"/>
    <property type="molecule type" value="Genomic_DNA"/>
</dbReference>
<dbReference type="AlphaFoldDB" id="A0AA42BKY8"/>
<keyword evidence="2" id="KW-0238">DNA-binding</keyword>
<dbReference type="InterPro" id="IPR050204">
    <property type="entry name" value="AraC_XylS_family_regulators"/>
</dbReference>
<organism evidence="5 6">
    <name type="scientific">Ralstonia chuxiongensis</name>
    <dbReference type="NCBI Taxonomy" id="2957504"/>
    <lineage>
        <taxon>Bacteria</taxon>
        <taxon>Pseudomonadati</taxon>
        <taxon>Pseudomonadota</taxon>
        <taxon>Betaproteobacteria</taxon>
        <taxon>Burkholderiales</taxon>
        <taxon>Burkholderiaceae</taxon>
        <taxon>Ralstonia</taxon>
    </lineage>
</organism>
<dbReference type="PANTHER" id="PTHR46796:SF14">
    <property type="entry name" value="TRANSCRIPTIONAL REGULATORY PROTEIN"/>
    <property type="match status" value="1"/>
</dbReference>
<dbReference type="Gene3D" id="1.10.10.60">
    <property type="entry name" value="Homeodomain-like"/>
    <property type="match status" value="2"/>
</dbReference>
<dbReference type="SMART" id="SM00342">
    <property type="entry name" value="HTH_ARAC"/>
    <property type="match status" value="1"/>
</dbReference>
<feature type="domain" description="HTH araC/xylS-type" evidence="4">
    <location>
        <begin position="28"/>
        <end position="126"/>
    </location>
</feature>
<keyword evidence="1" id="KW-0805">Transcription regulation</keyword>
<evidence type="ECO:0000256" key="3">
    <source>
        <dbReference type="ARBA" id="ARBA00023163"/>
    </source>
</evidence>
<evidence type="ECO:0000313" key="5">
    <source>
        <dbReference type="EMBL" id="MCP1175603.1"/>
    </source>
</evidence>
<dbReference type="PROSITE" id="PS01124">
    <property type="entry name" value="HTH_ARAC_FAMILY_2"/>
    <property type="match status" value="1"/>
</dbReference>
<gene>
    <name evidence="5" type="ORF">NKG59_24825</name>
</gene>
<keyword evidence="6" id="KW-1185">Reference proteome</keyword>
<sequence length="133" mass="15059">MTSVFPTTPDECRPARAALSPLPLWRLRLATTYIEENLSRPVRLEDVARATGLTRMHFAAQFRAATGVRPHAYLLHRRIERAKVLLTRIDASVVEIALEVGFQSQAHFSTVFKRLAGDSPSTWRRRALDQLHG</sequence>
<reference evidence="6" key="1">
    <citation type="journal article" date="2023" name="Front. Microbiol.">
        <title>Ralstonia chuxiongensis sp. nov., Ralstonia mojiangensis sp. nov., and Ralstonia soli sp. nov., isolated from tobacco fields, are three novel species in the family Burkholderiaceae.</title>
        <authorList>
            <person name="Lu C.H."/>
            <person name="Zhang Y.Y."/>
            <person name="Jiang N."/>
            <person name="Chen W."/>
            <person name="Shao X."/>
            <person name="Zhao Z.M."/>
            <person name="Lu W.L."/>
            <person name="Hu X."/>
            <person name="Xi Y.X."/>
            <person name="Zou S.Y."/>
            <person name="Wei Q.J."/>
            <person name="Lin Z.L."/>
            <person name="Gong L."/>
            <person name="Gai X.T."/>
            <person name="Zhang L.Q."/>
            <person name="Li J.Y."/>
            <person name="Jin Y."/>
            <person name="Xia Z.Y."/>
        </authorList>
    </citation>
    <scope>NUCLEOTIDE SEQUENCE [LARGE SCALE GENOMIC DNA]</scope>
    <source>
        <strain evidence="6">21YRMH01-3</strain>
    </source>
</reference>
<dbReference type="Pfam" id="PF12833">
    <property type="entry name" value="HTH_18"/>
    <property type="match status" value="1"/>
</dbReference>
<dbReference type="InterPro" id="IPR018062">
    <property type="entry name" value="HTH_AraC-typ_CS"/>
</dbReference>
<dbReference type="PROSITE" id="PS00041">
    <property type="entry name" value="HTH_ARAC_FAMILY_1"/>
    <property type="match status" value="1"/>
</dbReference>
<dbReference type="InterPro" id="IPR009057">
    <property type="entry name" value="Homeodomain-like_sf"/>
</dbReference>